<sequence length="225" mass="25173">MRHIVRVAAFGLAGLIGFSILWVLAYALLPVPATPLMVIRTLGGADWNHSWRSMDRISPHLARAVIGAEDSRFCDHMGVDLDAVEKALERNQTHQRVRGGSTISQQVAKNAFLWPDRSWLRKGVELWFTMLVETFWSKRRILEVYLNIVEWAPGAYGAEAASRYWFGKGAEALTPREAALLAAILPSPLKWKANPPGRYVAGRAGTLQQRMEIVRRDGLDDCALP</sequence>
<dbReference type="GO" id="GO:0009252">
    <property type="term" value="P:peptidoglycan biosynthetic process"/>
    <property type="evidence" value="ECO:0007669"/>
    <property type="project" value="UniProtKB-UniRule"/>
</dbReference>
<dbReference type="GO" id="GO:0008955">
    <property type="term" value="F:peptidoglycan glycosyltransferase activity"/>
    <property type="evidence" value="ECO:0007669"/>
    <property type="project" value="UniProtKB-UniRule"/>
</dbReference>
<organism evidence="13 14">
    <name type="scientific">Niveispirillum cyanobacteriorum</name>
    <dbReference type="NCBI Taxonomy" id="1612173"/>
    <lineage>
        <taxon>Bacteria</taxon>
        <taxon>Pseudomonadati</taxon>
        <taxon>Pseudomonadota</taxon>
        <taxon>Alphaproteobacteria</taxon>
        <taxon>Rhodospirillales</taxon>
        <taxon>Azospirillaceae</taxon>
        <taxon>Niveispirillum</taxon>
    </lineage>
</organism>
<dbReference type="InterPro" id="IPR001264">
    <property type="entry name" value="Glyco_trans_51"/>
</dbReference>
<dbReference type="KEGG" id="ncb:C0V82_10675"/>
<dbReference type="GO" id="GO:0071555">
    <property type="term" value="P:cell wall organization"/>
    <property type="evidence" value="ECO:0007669"/>
    <property type="project" value="UniProtKB-KW"/>
</dbReference>
<evidence type="ECO:0000256" key="6">
    <source>
        <dbReference type="ARBA" id="ARBA00022960"/>
    </source>
</evidence>
<comment type="catalytic activity">
    <reaction evidence="11">
        <text>[GlcNAc-(1-&gt;4)-Mur2Ac(oyl-L-Ala-gamma-D-Glu-L-Lys-D-Ala-D-Ala)](n)-di-trans,octa-cis-undecaprenyl diphosphate + beta-D-GlcNAc-(1-&gt;4)-Mur2Ac(oyl-L-Ala-gamma-D-Glu-L-Lys-D-Ala-D-Ala)-di-trans,octa-cis-undecaprenyl diphosphate = [GlcNAc-(1-&gt;4)-Mur2Ac(oyl-L-Ala-gamma-D-Glu-L-Lys-D-Ala-D-Ala)](n+1)-di-trans,octa-cis-undecaprenyl diphosphate + di-trans,octa-cis-undecaprenyl diphosphate + H(+)</text>
        <dbReference type="Rhea" id="RHEA:23708"/>
        <dbReference type="Rhea" id="RHEA-COMP:9602"/>
        <dbReference type="Rhea" id="RHEA-COMP:9603"/>
        <dbReference type="ChEBI" id="CHEBI:15378"/>
        <dbReference type="ChEBI" id="CHEBI:58405"/>
        <dbReference type="ChEBI" id="CHEBI:60033"/>
        <dbReference type="ChEBI" id="CHEBI:78435"/>
        <dbReference type="EC" id="2.4.99.28"/>
    </reaction>
</comment>
<gene>
    <name evidence="11" type="primary">mtgA</name>
    <name evidence="13" type="ORF">C0V82_10675</name>
</gene>
<dbReference type="HAMAP" id="MF_00766">
    <property type="entry name" value="PGT_MtgA"/>
    <property type="match status" value="1"/>
</dbReference>
<dbReference type="OrthoDB" id="9766909at2"/>
<dbReference type="AlphaFoldDB" id="A0A2K9NHP5"/>
<name>A0A2K9NHP5_9PROT</name>
<dbReference type="NCBIfam" id="TIGR02070">
    <property type="entry name" value="mono_pep_trsgly"/>
    <property type="match status" value="1"/>
</dbReference>
<keyword evidence="5 11" id="KW-0812">Transmembrane</keyword>
<evidence type="ECO:0000256" key="4">
    <source>
        <dbReference type="ARBA" id="ARBA00022679"/>
    </source>
</evidence>
<evidence type="ECO:0000256" key="9">
    <source>
        <dbReference type="ARBA" id="ARBA00023136"/>
    </source>
</evidence>
<keyword evidence="4 11" id="KW-0808">Transferase</keyword>
<evidence type="ECO:0000256" key="1">
    <source>
        <dbReference type="ARBA" id="ARBA00022475"/>
    </source>
</evidence>
<keyword evidence="8 11" id="KW-1133">Transmembrane helix</keyword>
<feature type="transmembrane region" description="Helical" evidence="11">
    <location>
        <begin position="7"/>
        <end position="29"/>
    </location>
</feature>
<dbReference type="InterPro" id="IPR036950">
    <property type="entry name" value="PBP_transglycosylase"/>
</dbReference>
<keyword evidence="10 11" id="KW-0961">Cell wall biogenesis/degradation</keyword>
<dbReference type="Pfam" id="PF00912">
    <property type="entry name" value="Transgly"/>
    <property type="match status" value="1"/>
</dbReference>
<evidence type="ECO:0000256" key="3">
    <source>
        <dbReference type="ARBA" id="ARBA00022676"/>
    </source>
</evidence>
<comment type="subcellular location">
    <subcellularLocation>
        <location evidence="11">Cell inner membrane</location>
        <topology evidence="11">Single-pass membrane protein</topology>
    </subcellularLocation>
</comment>
<keyword evidence="3 11" id="KW-0328">Glycosyltransferase</keyword>
<dbReference type="UniPathway" id="UPA00219"/>
<evidence type="ECO:0000256" key="10">
    <source>
        <dbReference type="ARBA" id="ARBA00023316"/>
    </source>
</evidence>
<protein>
    <recommendedName>
        <fullName evidence="11">Biosynthetic peptidoglycan transglycosylase</fullName>
        <ecNumber evidence="11">2.4.99.28</ecNumber>
    </recommendedName>
    <alternativeName>
        <fullName evidence="11">Glycan polymerase</fullName>
    </alternativeName>
    <alternativeName>
        <fullName evidence="11">Peptidoglycan glycosyltransferase MtgA</fullName>
        <shortName evidence="11">PGT</shortName>
    </alternativeName>
</protein>
<dbReference type="GO" id="GO:0009274">
    <property type="term" value="C:peptidoglycan-based cell wall"/>
    <property type="evidence" value="ECO:0007669"/>
    <property type="project" value="InterPro"/>
</dbReference>
<keyword evidence="14" id="KW-1185">Reference proteome</keyword>
<dbReference type="PANTHER" id="PTHR30400">
    <property type="entry name" value="MONOFUNCTIONAL BIOSYNTHETIC PEPTIDOGLYCAN TRANSGLYCOSYLASE"/>
    <property type="match status" value="1"/>
</dbReference>
<dbReference type="SUPFAM" id="SSF53955">
    <property type="entry name" value="Lysozyme-like"/>
    <property type="match status" value="1"/>
</dbReference>
<dbReference type="GO" id="GO:0008360">
    <property type="term" value="P:regulation of cell shape"/>
    <property type="evidence" value="ECO:0007669"/>
    <property type="project" value="UniProtKB-KW"/>
</dbReference>
<dbReference type="GO" id="GO:0005886">
    <property type="term" value="C:plasma membrane"/>
    <property type="evidence" value="ECO:0007669"/>
    <property type="project" value="UniProtKB-SubCell"/>
</dbReference>
<proteinExistence type="inferred from homology"/>
<keyword evidence="1 11" id="KW-1003">Cell membrane</keyword>
<evidence type="ECO:0000256" key="5">
    <source>
        <dbReference type="ARBA" id="ARBA00022692"/>
    </source>
</evidence>
<keyword evidence="2 11" id="KW-0997">Cell inner membrane</keyword>
<keyword evidence="6 11" id="KW-0133">Cell shape</keyword>
<evidence type="ECO:0000256" key="8">
    <source>
        <dbReference type="ARBA" id="ARBA00022989"/>
    </source>
</evidence>
<comment type="function">
    <text evidence="11">Peptidoglycan polymerase that catalyzes glycan chain elongation from lipid-linked precursors.</text>
</comment>
<accession>A0A2K9NHP5</accession>
<dbReference type="GO" id="GO:0016763">
    <property type="term" value="F:pentosyltransferase activity"/>
    <property type="evidence" value="ECO:0007669"/>
    <property type="project" value="InterPro"/>
</dbReference>
<evidence type="ECO:0000256" key="11">
    <source>
        <dbReference type="HAMAP-Rule" id="MF_00766"/>
    </source>
</evidence>
<dbReference type="PANTHER" id="PTHR30400:SF0">
    <property type="entry name" value="BIOSYNTHETIC PEPTIDOGLYCAN TRANSGLYCOSYLASE"/>
    <property type="match status" value="1"/>
</dbReference>
<evidence type="ECO:0000259" key="12">
    <source>
        <dbReference type="Pfam" id="PF00912"/>
    </source>
</evidence>
<dbReference type="InterPro" id="IPR023346">
    <property type="entry name" value="Lysozyme-like_dom_sf"/>
</dbReference>
<dbReference type="InterPro" id="IPR011812">
    <property type="entry name" value="Pep_trsgly"/>
</dbReference>
<evidence type="ECO:0000313" key="13">
    <source>
        <dbReference type="EMBL" id="AUN31805.1"/>
    </source>
</evidence>
<dbReference type="EMBL" id="CP025611">
    <property type="protein sequence ID" value="AUN31805.1"/>
    <property type="molecule type" value="Genomic_DNA"/>
</dbReference>
<comment type="pathway">
    <text evidence="11">Cell wall biogenesis; peptidoglycan biosynthesis.</text>
</comment>
<reference evidence="13 14" key="1">
    <citation type="submission" date="2017-12" db="EMBL/GenBank/DDBJ databases">
        <title>Genomes of bacteria within cyanobacterial aggregates.</title>
        <authorList>
            <person name="Cai H."/>
        </authorList>
    </citation>
    <scope>NUCLEOTIDE SEQUENCE [LARGE SCALE GENOMIC DNA]</scope>
    <source>
        <strain evidence="13 14">TH16</strain>
    </source>
</reference>
<dbReference type="Gene3D" id="1.10.3810.10">
    <property type="entry name" value="Biosynthetic peptidoglycan transglycosylase-like"/>
    <property type="match status" value="1"/>
</dbReference>
<dbReference type="EC" id="2.4.99.28" evidence="11"/>
<evidence type="ECO:0000313" key="14">
    <source>
        <dbReference type="Proteomes" id="UP000234752"/>
    </source>
</evidence>
<feature type="domain" description="Glycosyl transferase family 51" evidence="12">
    <location>
        <begin position="40"/>
        <end position="211"/>
    </location>
</feature>
<evidence type="ECO:0000256" key="7">
    <source>
        <dbReference type="ARBA" id="ARBA00022984"/>
    </source>
</evidence>
<keyword evidence="9 11" id="KW-0472">Membrane</keyword>
<evidence type="ECO:0000256" key="2">
    <source>
        <dbReference type="ARBA" id="ARBA00022519"/>
    </source>
</evidence>
<comment type="similarity">
    <text evidence="11">Belongs to the glycosyltransferase 51 family.</text>
</comment>
<keyword evidence="7 11" id="KW-0573">Peptidoglycan synthesis</keyword>
<dbReference type="Proteomes" id="UP000234752">
    <property type="component" value="Chromosome eg_1"/>
</dbReference>